<dbReference type="AlphaFoldDB" id="A0A087GHI4"/>
<keyword evidence="2" id="KW-1185">Reference proteome</keyword>
<dbReference type="Gramene" id="KFK29336">
    <property type="protein sequence ID" value="KFK29336"/>
    <property type="gene ID" value="AALP_AA7G120600"/>
</dbReference>
<dbReference type="Proteomes" id="UP000029120">
    <property type="component" value="Chromosome 7"/>
</dbReference>
<gene>
    <name evidence="1" type="ordered locus">AALP_Aa7g120600</name>
</gene>
<dbReference type="EMBL" id="CM002875">
    <property type="protein sequence ID" value="KFK29336.1"/>
    <property type="molecule type" value="Genomic_DNA"/>
</dbReference>
<sequence>MDHLLLAESETWTSCPHKPSSIRSSSLSPRAIVHQISPSHPAFQFEIRLKFDVLLLRSQLIILSFRFMKSPDCYIFLD</sequence>
<organism evidence="1 2">
    <name type="scientific">Arabis alpina</name>
    <name type="common">Alpine rock-cress</name>
    <dbReference type="NCBI Taxonomy" id="50452"/>
    <lineage>
        <taxon>Eukaryota</taxon>
        <taxon>Viridiplantae</taxon>
        <taxon>Streptophyta</taxon>
        <taxon>Embryophyta</taxon>
        <taxon>Tracheophyta</taxon>
        <taxon>Spermatophyta</taxon>
        <taxon>Magnoliopsida</taxon>
        <taxon>eudicotyledons</taxon>
        <taxon>Gunneridae</taxon>
        <taxon>Pentapetalae</taxon>
        <taxon>rosids</taxon>
        <taxon>malvids</taxon>
        <taxon>Brassicales</taxon>
        <taxon>Brassicaceae</taxon>
        <taxon>Arabideae</taxon>
        <taxon>Arabis</taxon>
    </lineage>
</organism>
<reference evidence="2" key="1">
    <citation type="journal article" date="2015" name="Nat. Plants">
        <title>Genome expansion of Arabis alpina linked with retrotransposition and reduced symmetric DNA methylation.</title>
        <authorList>
            <person name="Willing E.M."/>
            <person name="Rawat V."/>
            <person name="Mandakova T."/>
            <person name="Maumus F."/>
            <person name="James G.V."/>
            <person name="Nordstroem K.J."/>
            <person name="Becker C."/>
            <person name="Warthmann N."/>
            <person name="Chica C."/>
            <person name="Szarzynska B."/>
            <person name="Zytnicki M."/>
            <person name="Albani M.C."/>
            <person name="Kiefer C."/>
            <person name="Bergonzi S."/>
            <person name="Castaings L."/>
            <person name="Mateos J.L."/>
            <person name="Berns M.C."/>
            <person name="Bujdoso N."/>
            <person name="Piofczyk T."/>
            <person name="de Lorenzo L."/>
            <person name="Barrero-Sicilia C."/>
            <person name="Mateos I."/>
            <person name="Piednoel M."/>
            <person name="Hagmann J."/>
            <person name="Chen-Min-Tao R."/>
            <person name="Iglesias-Fernandez R."/>
            <person name="Schuster S.C."/>
            <person name="Alonso-Blanco C."/>
            <person name="Roudier F."/>
            <person name="Carbonero P."/>
            <person name="Paz-Ares J."/>
            <person name="Davis S.J."/>
            <person name="Pecinka A."/>
            <person name="Quesneville H."/>
            <person name="Colot V."/>
            <person name="Lysak M.A."/>
            <person name="Weigel D."/>
            <person name="Coupland G."/>
            <person name="Schneeberger K."/>
        </authorList>
    </citation>
    <scope>NUCLEOTIDE SEQUENCE [LARGE SCALE GENOMIC DNA]</scope>
    <source>
        <strain evidence="2">cv. Pajares</strain>
    </source>
</reference>
<protein>
    <submittedName>
        <fullName evidence="1">Uncharacterized protein</fullName>
    </submittedName>
</protein>
<name>A0A087GHI4_ARAAL</name>
<proteinExistence type="predicted"/>
<accession>A0A087GHI4</accession>
<evidence type="ECO:0000313" key="1">
    <source>
        <dbReference type="EMBL" id="KFK29336.1"/>
    </source>
</evidence>
<evidence type="ECO:0000313" key="2">
    <source>
        <dbReference type="Proteomes" id="UP000029120"/>
    </source>
</evidence>